<accession>G0UM89</accession>
<gene>
    <name evidence="1" type="ORF">TCIL3000_5_5180</name>
</gene>
<evidence type="ECO:0000313" key="1">
    <source>
        <dbReference type="EMBL" id="CCC90753.1"/>
    </source>
</evidence>
<proteinExistence type="predicted"/>
<protein>
    <submittedName>
        <fullName evidence="1">Uncharacterized protein</fullName>
    </submittedName>
</protein>
<dbReference type="VEuPathDB" id="TriTrypDB:TcIL3000_5_5180"/>
<dbReference type="AlphaFoldDB" id="G0UM89"/>
<reference evidence="1" key="1">
    <citation type="journal article" date="2012" name="Proc. Natl. Acad. Sci. U.S.A.">
        <title>Antigenic diversity is generated by distinct evolutionary mechanisms in African trypanosome species.</title>
        <authorList>
            <person name="Jackson A.P."/>
            <person name="Berry A."/>
            <person name="Aslett M."/>
            <person name="Allison H.C."/>
            <person name="Burton P."/>
            <person name="Vavrova-Anderson J."/>
            <person name="Brown R."/>
            <person name="Browne H."/>
            <person name="Corton N."/>
            <person name="Hauser H."/>
            <person name="Gamble J."/>
            <person name="Gilderthorp R."/>
            <person name="Marcello L."/>
            <person name="McQuillan J."/>
            <person name="Otto T.D."/>
            <person name="Quail M.A."/>
            <person name="Sanders M.J."/>
            <person name="van Tonder A."/>
            <person name="Ginger M.L."/>
            <person name="Field M.C."/>
            <person name="Barry J.D."/>
            <person name="Hertz-Fowler C."/>
            <person name="Berriman M."/>
        </authorList>
    </citation>
    <scope>NUCLEOTIDE SEQUENCE</scope>
    <source>
        <strain evidence="1">IL3000</strain>
    </source>
</reference>
<sequence>MIKQRSFAECRHRNDACQPSSMVDIPTAPSMDSTFSSLGTSVNMFEEHCSIGVFELNIRTVCIDINRLINHMEVTGFRCPAYTYMSLLDTLEQLRLVVKWVRKRGSTTSLKHLRVVSRVRGIQTPLLPKELAT</sequence>
<name>G0UM89_TRYCI</name>
<organism evidence="1">
    <name type="scientific">Trypanosoma congolense (strain IL3000)</name>
    <dbReference type="NCBI Taxonomy" id="1068625"/>
    <lineage>
        <taxon>Eukaryota</taxon>
        <taxon>Discoba</taxon>
        <taxon>Euglenozoa</taxon>
        <taxon>Kinetoplastea</taxon>
        <taxon>Metakinetoplastina</taxon>
        <taxon>Trypanosomatida</taxon>
        <taxon>Trypanosomatidae</taxon>
        <taxon>Trypanosoma</taxon>
        <taxon>Nannomonas</taxon>
    </lineage>
</organism>
<dbReference type="EMBL" id="HE575318">
    <property type="protein sequence ID" value="CCC90753.1"/>
    <property type="molecule type" value="Genomic_DNA"/>
</dbReference>